<feature type="non-terminal residue" evidence="2">
    <location>
        <position position="1"/>
    </location>
</feature>
<gene>
    <name evidence="2" type="ORF">c0_g1_i1</name>
</gene>
<name>A0A0K8VT81_BACLA</name>
<feature type="transmembrane region" description="Helical" evidence="1">
    <location>
        <begin position="26"/>
        <end position="46"/>
    </location>
</feature>
<proteinExistence type="predicted"/>
<evidence type="ECO:0000256" key="1">
    <source>
        <dbReference type="SAM" id="Phobius"/>
    </source>
</evidence>
<keyword evidence="1" id="KW-1133">Transmembrane helix</keyword>
<dbReference type="AlphaFoldDB" id="A0A0K8VT81"/>
<keyword evidence="1" id="KW-0812">Transmembrane</keyword>
<dbReference type="EMBL" id="GDHF01010217">
    <property type="protein sequence ID" value="JAI42097.1"/>
    <property type="molecule type" value="Transcribed_RNA"/>
</dbReference>
<reference evidence="2" key="1">
    <citation type="submission" date="2015-06" db="EMBL/GenBank/DDBJ databases">
        <authorList>
            <person name="Hoefler B.C."/>
            <person name="Straight P.D."/>
        </authorList>
    </citation>
    <scope>NUCLEOTIDE SEQUENCE</scope>
</reference>
<sequence>YKYPITFKSGILCLEAFNCANKMRPILHLFILCVIFALATSQEALIKQLAAIAKHRSPTLEDIKAILPENTVIRNLRSVNTRKGFQNLDPDETLCDVRVVVL</sequence>
<accession>A0A0K8VT81</accession>
<evidence type="ECO:0000313" key="2">
    <source>
        <dbReference type="EMBL" id="JAI42097.1"/>
    </source>
</evidence>
<organism evidence="2">
    <name type="scientific">Bactrocera latifrons</name>
    <name type="common">Malaysian fruit fly</name>
    <name type="synonym">Chaetodacus latifrons</name>
    <dbReference type="NCBI Taxonomy" id="174628"/>
    <lineage>
        <taxon>Eukaryota</taxon>
        <taxon>Metazoa</taxon>
        <taxon>Ecdysozoa</taxon>
        <taxon>Arthropoda</taxon>
        <taxon>Hexapoda</taxon>
        <taxon>Insecta</taxon>
        <taxon>Pterygota</taxon>
        <taxon>Neoptera</taxon>
        <taxon>Endopterygota</taxon>
        <taxon>Diptera</taxon>
        <taxon>Brachycera</taxon>
        <taxon>Muscomorpha</taxon>
        <taxon>Tephritoidea</taxon>
        <taxon>Tephritidae</taxon>
        <taxon>Bactrocera</taxon>
        <taxon>Bactrocera</taxon>
    </lineage>
</organism>
<keyword evidence="1" id="KW-0472">Membrane</keyword>
<protein>
    <submittedName>
        <fullName evidence="2">Uncharacterized protein</fullName>
    </submittedName>
</protein>